<organism evidence="2">
    <name type="scientific">Caulobacter sp. (strain K31)</name>
    <dbReference type="NCBI Taxonomy" id="366602"/>
    <lineage>
        <taxon>Bacteria</taxon>
        <taxon>Pseudomonadati</taxon>
        <taxon>Pseudomonadota</taxon>
        <taxon>Alphaproteobacteria</taxon>
        <taxon>Caulobacterales</taxon>
        <taxon>Caulobacteraceae</taxon>
        <taxon>Caulobacter</taxon>
    </lineage>
</organism>
<dbReference type="InterPro" id="IPR016181">
    <property type="entry name" value="Acyl_CoA_acyltransferase"/>
</dbReference>
<dbReference type="PROSITE" id="PS51186">
    <property type="entry name" value="GNAT"/>
    <property type="match status" value="1"/>
</dbReference>
<sequence>MTIVRTARLVLRKARSEDLDALHAIMSDPETMVYWSTPPHEDIDVTRRWLAEMIAMPADQGDDYIVERDGRTIGKLGAWRWPEIGFLLARDLWGQGYGREALSGFVAHAFANGADHLTADVDPDNTASLTLLKGVGFRETGRATRTWKVGDRWCDSVYLRLGRATPPSSVPPRETTS</sequence>
<feature type="domain" description="N-acetyltransferase" evidence="1">
    <location>
        <begin position="9"/>
        <end position="164"/>
    </location>
</feature>
<evidence type="ECO:0000259" key="1">
    <source>
        <dbReference type="PROSITE" id="PS51186"/>
    </source>
</evidence>
<dbReference type="Pfam" id="PF13302">
    <property type="entry name" value="Acetyltransf_3"/>
    <property type="match status" value="1"/>
</dbReference>
<dbReference type="PANTHER" id="PTHR43792:SF1">
    <property type="entry name" value="N-ACETYLTRANSFERASE DOMAIN-CONTAINING PROTEIN"/>
    <property type="match status" value="1"/>
</dbReference>
<dbReference type="InterPro" id="IPR000182">
    <property type="entry name" value="GNAT_dom"/>
</dbReference>
<dbReference type="STRING" id="366602.Caul_3937"/>
<keyword evidence="2" id="KW-0808">Transferase</keyword>
<dbReference type="GO" id="GO:0016747">
    <property type="term" value="F:acyltransferase activity, transferring groups other than amino-acyl groups"/>
    <property type="evidence" value="ECO:0007669"/>
    <property type="project" value="InterPro"/>
</dbReference>
<evidence type="ECO:0000313" key="2">
    <source>
        <dbReference type="EMBL" id="ABZ73062.1"/>
    </source>
</evidence>
<gene>
    <name evidence="2" type="ordered locus">Caul_3937</name>
</gene>
<dbReference type="AlphaFoldDB" id="B0SW18"/>
<dbReference type="HOGENOM" id="CLU_013985_3_6_5"/>
<protein>
    <submittedName>
        <fullName evidence="2">GCN5-related N-acetyltransferase</fullName>
    </submittedName>
</protein>
<name>B0SW18_CAUSK</name>
<proteinExistence type="predicted"/>
<accession>B0SW18</accession>
<dbReference type="CDD" id="cd04301">
    <property type="entry name" value="NAT_SF"/>
    <property type="match status" value="1"/>
</dbReference>
<dbReference type="KEGG" id="cak:Caul_3937"/>
<dbReference type="InterPro" id="IPR051531">
    <property type="entry name" value="N-acetyltransferase"/>
</dbReference>
<dbReference type="PANTHER" id="PTHR43792">
    <property type="entry name" value="GNAT FAMILY, PUTATIVE (AFU_ORTHOLOGUE AFUA_3G00765)-RELATED-RELATED"/>
    <property type="match status" value="1"/>
</dbReference>
<dbReference type="SUPFAM" id="SSF55729">
    <property type="entry name" value="Acyl-CoA N-acyltransferases (Nat)"/>
    <property type="match status" value="1"/>
</dbReference>
<dbReference type="OrthoDB" id="5295305at2"/>
<dbReference type="eggNOG" id="COG1670">
    <property type="taxonomic scope" value="Bacteria"/>
</dbReference>
<dbReference type="EMBL" id="CP000927">
    <property type="protein sequence ID" value="ABZ73062.1"/>
    <property type="molecule type" value="Genomic_DNA"/>
</dbReference>
<dbReference type="Gene3D" id="3.40.630.30">
    <property type="match status" value="1"/>
</dbReference>
<reference evidence="2" key="1">
    <citation type="submission" date="2008-01" db="EMBL/GenBank/DDBJ databases">
        <title>Complete sequence of chromosome of Caulobacter sp. K31.</title>
        <authorList>
            <consortium name="US DOE Joint Genome Institute"/>
            <person name="Copeland A."/>
            <person name="Lucas S."/>
            <person name="Lapidus A."/>
            <person name="Barry K."/>
            <person name="Glavina del Rio T."/>
            <person name="Dalin E."/>
            <person name="Tice H."/>
            <person name="Pitluck S."/>
            <person name="Bruce D."/>
            <person name="Goodwin L."/>
            <person name="Thompson L.S."/>
            <person name="Brettin T."/>
            <person name="Detter J.C."/>
            <person name="Han C."/>
            <person name="Schmutz J."/>
            <person name="Larimer F."/>
            <person name="Land M."/>
            <person name="Hauser L."/>
            <person name="Kyrpides N."/>
            <person name="Kim E."/>
            <person name="Stephens C."/>
            <person name="Richardson P."/>
        </authorList>
    </citation>
    <scope>NUCLEOTIDE SEQUENCE [LARGE SCALE GENOMIC DNA]</scope>
    <source>
        <strain evidence="2">K31</strain>
    </source>
</reference>